<name>A0A1G6YXW6_9SPHI</name>
<proteinExistence type="predicted"/>
<keyword evidence="1" id="KW-0472">Membrane</keyword>
<keyword evidence="1" id="KW-1133">Transmembrane helix</keyword>
<accession>A0A1G6YXW6</accession>
<gene>
    <name evidence="2" type="ORF">SAMN05216464_103116</name>
</gene>
<organism evidence="2 3">
    <name type="scientific">Mucilaginibacter pineti</name>
    <dbReference type="NCBI Taxonomy" id="1391627"/>
    <lineage>
        <taxon>Bacteria</taxon>
        <taxon>Pseudomonadati</taxon>
        <taxon>Bacteroidota</taxon>
        <taxon>Sphingobacteriia</taxon>
        <taxon>Sphingobacteriales</taxon>
        <taxon>Sphingobacteriaceae</taxon>
        <taxon>Mucilaginibacter</taxon>
    </lineage>
</organism>
<reference evidence="2 3" key="1">
    <citation type="submission" date="2016-10" db="EMBL/GenBank/DDBJ databases">
        <authorList>
            <person name="de Groot N.N."/>
        </authorList>
    </citation>
    <scope>NUCLEOTIDE SEQUENCE [LARGE SCALE GENOMIC DNA]</scope>
    <source>
        <strain evidence="2 3">47C3B</strain>
    </source>
</reference>
<sequence>MELNYTRYNPVFIKLLLVIYNLLVRLIGGEIKSGNFKKFLKKIGLPSSVNCNKIHTDTDVLLTTADG</sequence>
<dbReference type="AlphaFoldDB" id="A0A1G6YXW6"/>
<keyword evidence="3" id="KW-1185">Reference proteome</keyword>
<dbReference type="STRING" id="1391627.SAMN05216464_103116"/>
<feature type="transmembrane region" description="Helical" evidence="1">
    <location>
        <begin position="12"/>
        <end position="28"/>
    </location>
</feature>
<protein>
    <submittedName>
        <fullName evidence="2">Uncharacterized protein</fullName>
    </submittedName>
</protein>
<evidence type="ECO:0000313" key="2">
    <source>
        <dbReference type="EMBL" id="SDD94485.1"/>
    </source>
</evidence>
<keyword evidence="1" id="KW-0812">Transmembrane</keyword>
<evidence type="ECO:0000313" key="3">
    <source>
        <dbReference type="Proteomes" id="UP000199072"/>
    </source>
</evidence>
<dbReference type="EMBL" id="FNAI01000003">
    <property type="protein sequence ID" value="SDD94485.1"/>
    <property type="molecule type" value="Genomic_DNA"/>
</dbReference>
<evidence type="ECO:0000256" key="1">
    <source>
        <dbReference type="SAM" id="Phobius"/>
    </source>
</evidence>
<dbReference type="Proteomes" id="UP000199072">
    <property type="component" value="Unassembled WGS sequence"/>
</dbReference>